<proteinExistence type="predicted"/>
<organism evidence="3">
    <name type="scientific">Caenorhabditis brenneri</name>
    <name type="common">Nematode worm</name>
    <dbReference type="NCBI Taxonomy" id="135651"/>
    <lineage>
        <taxon>Eukaryota</taxon>
        <taxon>Metazoa</taxon>
        <taxon>Ecdysozoa</taxon>
        <taxon>Nematoda</taxon>
        <taxon>Chromadorea</taxon>
        <taxon>Rhabditida</taxon>
        <taxon>Rhabditina</taxon>
        <taxon>Rhabditomorpha</taxon>
        <taxon>Rhabditoidea</taxon>
        <taxon>Rhabditidae</taxon>
        <taxon>Peloderinae</taxon>
        <taxon>Caenorhabditis</taxon>
    </lineage>
</organism>
<dbReference type="InParanoid" id="G0M7X5"/>
<accession>G0M7X5</accession>
<dbReference type="STRING" id="135651.G0M7X5"/>
<evidence type="ECO:0000313" key="2">
    <source>
        <dbReference type="EMBL" id="EGT29938.1"/>
    </source>
</evidence>
<feature type="chain" id="PRO_5003402824" evidence="1">
    <location>
        <begin position="20"/>
        <end position="115"/>
    </location>
</feature>
<dbReference type="HOGENOM" id="CLU_2111088_0_0_1"/>
<feature type="signal peptide" evidence="1">
    <location>
        <begin position="1"/>
        <end position="19"/>
    </location>
</feature>
<evidence type="ECO:0000313" key="3">
    <source>
        <dbReference type="Proteomes" id="UP000008068"/>
    </source>
</evidence>
<dbReference type="OrthoDB" id="5865021at2759"/>
<protein>
    <submittedName>
        <fullName evidence="2">Uncharacterized protein</fullName>
    </submittedName>
</protein>
<dbReference type="EMBL" id="GL379786">
    <property type="protein sequence ID" value="EGT29938.1"/>
    <property type="molecule type" value="Genomic_DNA"/>
</dbReference>
<evidence type="ECO:0000256" key="1">
    <source>
        <dbReference type="SAM" id="SignalP"/>
    </source>
</evidence>
<name>G0M7X5_CAEBE</name>
<dbReference type="OMA" id="PPHRMIN"/>
<dbReference type="FunCoup" id="G0M7X5">
    <property type="interactions" value="336"/>
</dbReference>
<keyword evidence="1" id="KW-0732">Signal</keyword>
<dbReference type="Proteomes" id="UP000008068">
    <property type="component" value="Unassembled WGS sequence"/>
</dbReference>
<dbReference type="eggNOG" id="ENOG502TIB6">
    <property type="taxonomic scope" value="Eukaryota"/>
</dbReference>
<sequence length="115" mass="12832">MTRLTMLFFIVSFSITVSGLPIIKQDPRQPPLHQMTNKISESWTDERLCVLKMGSSCPSGFVEDKLKLSVQTDVNPKDTGRDGEQLIIMGQAGETSLTRNVYDALYTLTITTCCK</sequence>
<gene>
    <name evidence="2" type="ORF">CAEBREN_23954</name>
</gene>
<reference evidence="3" key="1">
    <citation type="submission" date="2011-07" db="EMBL/GenBank/DDBJ databases">
        <authorList>
            <consortium name="Caenorhabditis brenneri Sequencing and Analysis Consortium"/>
            <person name="Wilson R.K."/>
        </authorList>
    </citation>
    <scope>NUCLEOTIDE SEQUENCE [LARGE SCALE GENOMIC DNA]</scope>
    <source>
        <strain evidence="3">PB2801</strain>
    </source>
</reference>
<keyword evidence="3" id="KW-1185">Reference proteome</keyword>
<dbReference type="AlphaFoldDB" id="G0M7X5"/>